<dbReference type="GO" id="GO:1900449">
    <property type="term" value="P:regulation of glutamate receptor signaling pathway"/>
    <property type="evidence" value="ECO:0007669"/>
    <property type="project" value="InterPro"/>
</dbReference>
<feature type="non-terminal residue" evidence="3">
    <location>
        <position position="1"/>
    </location>
</feature>
<proteinExistence type="predicted"/>
<evidence type="ECO:0000256" key="1">
    <source>
        <dbReference type="SAM" id="SignalP"/>
    </source>
</evidence>
<reference evidence="4" key="1">
    <citation type="journal article" date="2014" name="Nat. Genet.">
        <title>Genome of the human hookworm Necator americanus.</title>
        <authorList>
            <person name="Tang Y.T."/>
            <person name="Gao X."/>
            <person name="Rosa B.A."/>
            <person name="Abubucker S."/>
            <person name="Hallsworth-Pepin K."/>
            <person name="Martin J."/>
            <person name="Tyagi R."/>
            <person name="Heizer E."/>
            <person name="Zhang X."/>
            <person name="Bhonagiri-Palsikar V."/>
            <person name="Minx P."/>
            <person name="Warren W.C."/>
            <person name="Wang Q."/>
            <person name="Zhan B."/>
            <person name="Hotez P.J."/>
            <person name="Sternberg P.W."/>
            <person name="Dougall A."/>
            <person name="Gaze S.T."/>
            <person name="Mulvenna J."/>
            <person name="Sotillo J."/>
            <person name="Ranganathan S."/>
            <person name="Rabelo E.M."/>
            <person name="Wilson R.K."/>
            <person name="Felgner P.L."/>
            <person name="Bethony J."/>
            <person name="Hawdon J.M."/>
            <person name="Gasser R.B."/>
            <person name="Loukas A."/>
            <person name="Mitreva M."/>
        </authorList>
    </citation>
    <scope>NUCLEOTIDE SEQUENCE [LARGE SCALE GENOMIC DNA]</scope>
</reference>
<dbReference type="PANTHER" id="PTHR46902">
    <property type="entry name" value="DOMON DOMAIN-CONTAINING PROTEIN FRRS1L"/>
    <property type="match status" value="1"/>
</dbReference>
<gene>
    <name evidence="3" type="ORF">NECAME_17002</name>
</gene>
<keyword evidence="1" id="KW-0732">Signal</keyword>
<protein>
    <recommendedName>
        <fullName evidence="2">DOMON domain-containing protein</fullName>
    </recommendedName>
</protein>
<keyword evidence="4" id="KW-1185">Reference proteome</keyword>
<name>W2TUP3_NECAM</name>
<sequence length="155" mass="16453">KERAKLKPMGSMQARKAWMRPGIILLLTGPLLAVVNAQFDVSTCGTMKGCLFAPPGCRPGADCTIEFSYQVNGPFLDMELAGTTNAPNTYIAVGFSKDDRMGNDMVVYCSNTNGFISGGLARNDEGRTNTIINGAGIQEVVQATSNGGSMYCAIK</sequence>
<accession>W2TUP3</accession>
<dbReference type="KEGG" id="nai:NECAME_17002"/>
<dbReference type="Pfam" id="PF03351">
    <property type="entry name" value="DOMON"/>
    <property type="match status" value="1"/>
</dbReference>
<dbReference type="OrthoDB" id="5856214at2759"/>
<organism evidence="3 4">
    <name type="scientific">Necator americanus</name>
    <name type="common">Human hookworm</name>
    <dbReference type="NCBI Taxonomy" id="51031"/>
    <lineage>
        <taxon>Eukaryota</taxon>
        <taxon>Metazoa</taxon>
        <taxon>Ecdysozoa</taxon>
        <taxon>Nematoda</taxon>
        <taxon>Chromadorea</taxon>
        <taxon>Rhabditida</taxon>
        <taxon>Rhabditina</taxon>
        <taxon>Rhabditomorpha</taxon>
        <taxon>Strongyloidea</taxon>
        <taxon>Ancylostomatidae</taxon>
        <taxon>Bunostominae</taxon>
        <taxon>Necator</taxon>
    </lineage>
</organism>
<feature type="signal peptide" evidence="1">
    <location>
        <begin position="1"/>
        <end position="37"/>
    </location>
</feature>
<evidence type="ECO:0000313" key="4">
    <source>
        <dbReference type="Proteomes" id="UP000053676"/>
    </source>
</evidence>
<dbReference type="InterPro" id="IPR005018">
    <property type="entry name" value="DOMON_domain"/>
</dbReference>
<dbReference type="AlphaFoldDB" id="W2TUP3"/>
<dbReference type="STRING" id="51031.W2TUP3"/>
<evidence type="ECO:0000259" key="2">
    <source>
        <dbReference type="Pfam" id="PF03351"/>
    </source>
</evidence>
<dbReference type="GO" id="GO:0099072">
    <property type="term" value="P:regulation of postsynaptic membrane neurotransmitter receptor levels"/>
    <property type="evidence" value="ECO:0007669"/>
    <property type="project" value="TreeGrafter"/>
</dbReference>
<evidence type="ECO:0000313" key="3">
    <source>
        <dbReference type="EMBL" id="ETN84781.1"/>
    </source>
</evidence>
<dbReference type="Proteomes" id="UP000053676">
    <property type="component" value="Unassembled WGS sequence"/>
</dbReference>
<dbReference type="EMBL" id="KI657863">
    <property type="protein sequence ID" value="ETN84781.1"/>
    <property type="molecule type" value="Genomic_DNA"/>
</dbReference>
<feature type="chain" id="PRO_5004825428" description="DOMON domain-containing protein" evidence="1">
    <location>
        <begin position="38"/>
        <end position="155"/>
    </location>
</feature>
<dbReference type="OMA" id="XKERAKL"/>
<dbReference type="InterPro" id="IPR042789">
    <property type="entry name" value="FRRS1L"/>
</dbReference>
<feature type="domain" description="DOMON" evidence="2">
    <location>
        <begin position="62"/>
        <end position="154"/>
    </location>
</feature>
<dbReference type="PANTHER" id="PTHR46902:SF1">
    <property type="entry name" value="DOMON DOMAIN-CONTAINING PROTEIN FRRS1L"/>
    <property type="match status" value="1"/>
</dbReference>